<gene>
    <name evidence="2" type="ORF">J5X75_22525</name>
</gene>
<dbReference type="RefSeq" id="WP_208469459.1">
    <property type="nucleotide sequence ID" value="NZ_JAGFNS010000014.1"/>
</dbReference>
<dbReference type="Proteomes" id="UP000679690">
    <property type="component" value="Unassembled WGS sequence"/>
</dbReference>
<proteinExistence type="predicted"/>
<accession>A0ABS3UNE4</accession>
<evidence type="ECO:0000313" key="2">
    <source>
        <dbReference type="EMBL" id="MBO3740285.1"/>
    </source>
</evidence>
<dbReference type="SUPFAM" id="SSF160631">
    <property type="entry name" value="SMI1/KNR4-like"/>
    <property type="match status" value="1"/>
</dbReference>
<sequence>MDLAEFEALAEPLRQKSAETRSTYGFALIEGQTASADEIANLELDMAVTFPAKYKTFMMRFGGGTFGYVELFPIVATPGTYDDLATINDSEFPDRSFLAVAPVGTGDYWGFPVIDGRCLDEVWCHYHDVDDDDLVAADFLEFIAEYGLKSCADRALERRK</sequence>
<keyword evidence="3" id="KW-1185">Reference proteome</keyword>
<evidence type="ECO:0000313" key="3">
    <source>
        <dbReference type="Proteomes" id="UP000679690"/>
    </source>
</evidence>
<dbReference type="InterPro" id="IPR037883">
    <property type="entry name" value="Knr4/Smi1-like_sf"/>
</dbReference>
<feature type="domain" description="Knr4/Smi1-like" evidence="1">
    <location>
        <begin position="33"/>
        <end position="145"/>
    </location>
</feature>
<dbReference type="SMART" id="SM00860">
    <property type="entry name" value="SMI1_KNR4"/>
    <property type="match status" value="1"/>
</dbReference>
<dbReference type="InterPro" id="IPR018958">
    <property type="entry name" value="Knr4/Smi1-like_dom"/>
</dbReference>
<reference evidence="2 3" key="1">
    <citation type="submission" date="2021-03" db="EMBL/GenBank/DDBJ databases">
        <title>Actinoplanes flavus sp. nov., a novel actinomycete isolated from Coconut Palm rhizosphere soil.</title>
        <authorList>
            <person name="Luo X."/>
        </authorList>
    </citation>
    <scope>NUCLEOTIDE SEQUENCE [LARGE SCALE GENOMIC DNA]</scope>
    <source>
        <strain evidence="2 3">NEAU-H7</strain>
    </source>
</reference>
<comment type="caution">
    <text evidence="2">The sequence shown here is derived from an EMBL/GenBank/DDBJ whole genome shotgun (WGS) entry which is preliminary data.</text>
</comment>
<dbReference type="Pfam" id="PF14568">
    <property type="entry name" value="SUKH_6"/>
    <property type="match status" value="1"/>
</dbReference>
<dbReference type="EMBL" id="JAGFNS010000014">
    <property type="protein sequence ID" value="MBO3740285.1"/>
    <property type="molecule type" value="Genomic_DNA"/>
</dbReference>
<name>A0ABS3UNE4_9ACTN</name>
<dbReference type="Gene3D" id="3.40.1580.10">
    <property type="entry name" value="SMI1/KNR4-like"/>
    <property type="match status" value="1"/>
</dbReference>
<protein>
    <submittedName>
        <fullName evidence="2">SMI1/KNR4 family protein</fullName>
    </submittedName>
</protein>
<evidence type="ECO:0000259" key="1">
    <source>
        <dbReference type="SMART" id="SM00860"/>
    </source>
</evidence>
<organism evidence="2 3">
    <name type="scientific">Actinoplanes flavus</name>
    <dbReference type="NCBI Taxonomy" id="2820290"/>
    <lineage>
        <taxon>Bacteria</taxon>
        <taxon>Bacillati</taxon>
        <taxon>Actinomycetota</taxon>
        <taxon>Actinomycetes</taxon>
        <taxon>Micromonosporales</taxon>
        <taxon>Micromonosporaceae</taxon>
        <taxon>Actinoplanes</taxon>
    </lineage>
</organism>